<keyword evidence="2" id="KW-0229">DNA integration</keyword>
<dbReference type="SUPFAM" id="SSF46689">
    <property type="entry name" value="Homeodomain-like"/>
    <property type="match status" value="1"/>
</dbReference>
<evidence type="ECO:0000256" key="4">
    <source>
        <dbReference type="ARBA" id="ARBA00023172"/>
    </source>
</evidence>
<proteinExistence type="inferred from homology"/>
<evidence type="ECO:0000256" key="5">
    <source>
        <dbReference type="PIRSR" id="PIRSR606118-50"/>
    </source>
</evidence>
<dbReference type="EMBL" id="BJMU01000028">
    <property type="protein sequence ID" value="GEB84046.1"/>
    <property type="molecule type" value="Genomic_DNA"/>
</dbReference>
<dbReference type="Gene3D" id="1.10.10.60">
    <property type="entry name" value="Homeodomain-like"/>
    <property type="match status" value="1"/>
</dbReference>
<dbReference type="GO" id="GO:0015074">
    <property type="term" value="P:DNA integration"/>
    <property type="evidence" value="ECO:0007669"/>
    <property type="project" value="UniProtKB-KW"/>
</dbReference>
<dbReference type="PANTHER" id="PTHR30461">
    <property type="entry name" value="DNA-INVERTASE FROM LAMBDOID PROPHAGE"/>
    <property type="match status" value="1"/>
</dbReference>
<accession>A0A4Y3TNX1</accession>
<dbReference type="Pfam" id="PF00239">
    <property type="entry name" value="Resolvase"/>
    <property type="match status" value="1"/>
</dbReference>
<dbReference type="PROSITE" id="PS00397">
    <property type="entry name" value="RECOMBINASES_1"/>
    <property type="match status" value="1"/>
</dbReference>
<sequence length="192" mass="21406">MMNYGYARVSTDEQTNEPQIQELIRQGISPEQILTEKVSGSVLAKERSALSGLIAKLQAGDTLTVMKLDRLGRNAIDILSLIDELTENDIGVRVLNLGVDTSKASGRLFLTLLAGFAEFEREIIRERCIARLESAKANGILLGRRNVLTPEQRIQARQLRQEGRTVSEVARILHTSRMTAWRAMNSTNITKT</sequence>
<dbReference type="SUPFAM" id="SSF53041">
    <property type="entry name" value="Resolvase-like"/>
    <property type="match status" value="1"/>
</dbReference>
<gene>
    <name evidence="8" type="primary">tnpR_2</name>
    <name evidence="8" type="ORF">AOR01nite_25230</name>
</gene>
<feature type="active site" description="O-(5'-phospho-DNA)-serine intermediate" evidence="5 6">
    <location>
        <position position="10"/>
    </location>
</feature>
<comment type="similarity">
    <text evidence="1">Belongs to the site-specific recombinase resolvase family.</text>
</comment>
<dbReference type="InterPro" id="IPR009057">
    <property type="entry name" value="Homeodomain-like_sf"/>
</dbReference>
<dbReference type="OrthoDB" id="9800103at2"/>
<dbReference type="InterPro" id="IPR006118">
    <property type="entry name" value="Recombinase_CS"/>
</dbReference>
<name>A0A4Y3TNX1_9PROT</name>
<evidence type="ECO:0000256" key="6">
    <source>
        <dbReference type="PROSITE-ProRule" id="PRU10137"/>
    </source>
</evidence>
<dbReference type="RefSeq" id="WP_048836478.1">
    <property type="nucleotide sequence ID" value="NZ_BJMU01000028.1"/>
</dbReference>
<feature type="domain" description="Resolvase/invertase-type recombinase catalytic" evidence="7">
    <location>
        <begin position="2"/>
        <end position="139"/>
    </location>
</feature>
<evidence type="ECO:0000256" key="2">
    <source>
        <dbReference type="ARBA" id="ARBA00022908"/>
    </source>
</evidence>
<keyword evidence="3" id="KW-0238">DNA-binding</keyword>
<dbReference type="Proteomes" id="UP000317617">
    <property type="component" value="Unassembled WGS sequence"/>
</dbReference>
<dbReference type="SMART" id="SM00857">
    <property type="entry name" value="Resolvase"/>
    <property type="match status" value="1"/>
</dbReference>
<evidence type="ECO:0000256" key="3">
    <source>
        <dbReference type="ARBA" id="ARBA00023125"/>
    </source>
</evidence>
<dbReference type="AlphaFoldDB" id="A0A4Y3TNX1"/>
<evidence type="ECO:0000259" key="7">
    <source>
        <dbReference type="PROSITE" id="PS51736"/>
    </source>
</evidence>
<evidence type="ECO:0000313" key="9">
    <source>
        <dbReference type="Proteomes" id="UP000317617"/>
    </source>
</evidence>
<dbReference type="PROSITE" id="PS51736">
    <property type="entry name" value="RECOMBINASES_3"/>
    <property type="match status" value="1"/>
</dbReference>
<evidence type="ECO:0000256" key="1">
    <source>
        <dbReference type="ARBA" id="ARBA00009913"/>
    </source>
</evidence>
<keyword evidence="9" id="KW-1185">Reference proteome</keyword>
<dbReference type="GO" id="GO:0003677">
    <property type="term" value="F:DNA binding"/>
    <property type="evidence" value="ECO:0007669"/>
    <property type="project" value="UniProtKB-KW"/>
</dbReference>
<dbReference type="PANTHER" id="PTHR30461:SF2">
    <property type="entry name" value="SERINE RECOMBINASE PINE-RELATED"/>
    <property type="match status" value="1"/>
</dbReference>
<reference evidence="8 9" key="1">
    <citation type="submission" date="2019-06" db="EMBL/GenBank/DDBJ databases">
        <title>Whole genome shotgun sequence of Acetobacter orleanensis NBRC 13752.</title>
        <authorList>
            <person name="Hosoyama A."/>
            <person name="Uohara A."/>
            <person name="Ohji S."/>
            <person name="Ichikawa N."/>
        </authorList>
    </citation>
    <scope>NUCLEOTIDE SEQUENCE [LARGE SCALE GENOMIC DNA]</scope>
    <source>
        <strain evidence="8 9">NBRC 13752</strain>
    </source>
</reference>
<comment type="caution">
    <text evidence="8">The sequence shown here is derived from an EMBL/GenBank/DDBJ whole genome shotgun (WGS) entry which is preliminary data.</text>
</comment>
<dbReference type="CDD" id="cd00569">
    <property type="entry name" value="HTH_Hin_like"/>
    <property type="match status" value="1"/>
</dbReference>
<dbReference type="InterPro" id="IPR050639">
    <property type="entry name" value="SSR_resolvase"/>
</dbReference>
<dbReference type="Gene3D" id="3.40.50.1390">
    <property type="entry name" value="Resolvase, N-terminal catalytic domain"/>
    <property type="match status" value="1"/>
</dbReference>
<dbReference type="InterPro" id="IPR006119">
    <property type="entry name" value="Resolv_N"/>
</dbReference>
<organism evidence="8 9">
    <name type="scientific">Acetobacter orleanensis</name>
    <dbReference type="NCBI Taxonomy" id="104099"/>
    <lineage>
        <taxon>Bacteria</taxon>
        <taxon>Pseudomonadati</taxon>
        <taxon>Pseudomonadota</taxon>
        <taxon>Alphaproteobacteria</taxon>
        <taxon>Acetobacterales</taxon>
        <taxon>Acetobacteraceae</taxon>
        <taxon>Acetobacter</taxon>
    </lineage>
</organism>
<dbReference type="STRING" id="104099.AD949_00580"/>
<keyword evidence="4" id="KW-0233">DNA recombination</keyword>
<dbReference type="InterPro" id="IPR036162">
    <property type="entry name" value="Resolvase-like_N_sf"/>
</dbReference>
<protein>
    <submittedName>
        <fullName evidence="8">Transposase</fullName>
    </submittedName>
</protein>
<dbReference type="GO" id="GO:0000150">
    <property type="term" value="F:DNA strand exchange activity"/>
    <property type="evidence" value="ECO:0007669"/>
    <property type="project" value="InterPro"/>
</dbReference>
<dbReference type="CDD" id="cd03768">
    <property type="entry name" value="SR_ResInv"/>
    <property type="match status" value="1"/>
</dbReference>
<evidence type="ECO:0000313" key="8">
    <source>
        <dbReference type="EMBL" id="GEB84046.1"/>
    </source>
</evidence>